<protein>
    <submittedName>
        <fullName evidence="1">Uncharacterized protein</fullName>
    </submittedName>
</protein>
<dbReference type="EMBL" id="RHHS01000013">
    <property type="protein sequence ID" value="RNB59442.1"/>
    <property type="molecule type" value="Genomic_DNA"/>
</dbReference>
<dbReference type="AlphaFoldDB" id="A0A3M8B812"/>
<reference evidence="1 2" key="1">
    <citation type="submission" date="2018-10" db="EMBL/GenBank/DDBJ databases">
        <title>Phylogenomics of Brevibacillus.</title>
        <authorList>
            <person name="Dunlap C."/>
        </authorList>
    </citation>
    <scope>NUCLEOTIDE SEQUENCE [LARGE SCALE GENOMIC DNA]</scope>
    <source>
        <strain evidence="1 2">DSM 100115</strain>
    </source>
</reference>
<accession>A0A3M8B812</accession>
<sequence length="71" mass="8586">MEEFLRFFNEIKHRTGRYTLEIYYSGIMDWCITINRHGETIVNVQNCDMDYVFAKAHVLFKEWLLETQGGY</sequence>
<proteinExistence type="predicted"/>
<name>A0A3M8B812_9BACL</name>
<dbReference type="RefSeq" id="WP_122903609.1">
    <property type="nucleotide sequence ID" value="NZ_RHHS01000013.1"/>
</dbReference>
<dbReference type="OrthoDB" id="2088009at2"/>
<keyword evidence="2" id="KW-1185">Reference proteome</keyword>
<evidence type="ECO:0000313" key="1">
    <source>
        <dbReference type="EMBL" id="RNB59442.1"/>
    </source>
</evidence>
<dbReference type="Proteomes" id="UP000268829">
    <property type="component" value="Unassembled WGS sequence"/>
</dbReference>
<comment type="caution">
    <text evidence="1">The sequence shown here is derived from an EMBL/GenBank/DDBJ whole genome shotgun (WGS) entry which is preliminary data.</text>
</comment>
<organism evidence="1 2">
    <name type="scientific">Brevibacillus gelatini</name>
    <dbReference type="NCBI Taxonomy" id="1655277"/>
    <lineage>
        <taxon>Bacteria</taxon>
        <taxon>Bacillati</taxon>
        <taxon>Bacillota</taxon>
        <taxon>Bacilli</taxon>
        <taxon>Bacillales</taxon>
        <taxon>Paenibacillaceae</taxon>
        <taxon>Brevibacillus</taxon>
    </lineage>
</organism>
<evidence type="ECO:0000313" key="2">
    <source>
        <dbReference type="Proteomes" id="UP000268829"/>
    </source>
</evidence>
<gene>
    <name evidence="1" type="ORF">EDM57_04685</name>
</gene>